<sequence length="199" mass="20926">MAPKKGVTTSLAEVKNKKPACAECRRRKKRCGHRVDPSASEAMNSPAVAAEAADVPAANVDPPIDVNTAAEILMSMRYGSSVEEPVLEGDQDCTTTASGAESSAVALRDAADHPSERPLKRLRISGPRRPSPPVPAADSAEGAATMAVNTVFARDLAKKLEEFEAKYQASMAAHKAVMEAGKAVKDLVESWVGSWAAGQ</sequence>
<dbReference type="RefSeq" id="XP_056760540.1">
    <property type="nucleotide sequence ID" value="XM_056915786.1"/>
</dbReference>
<comment type="caution">
    <text evidence="2">The sequence shown here is derived from an EMBL/GenBank/DDBJ whole genome shotgun (WGS) entry which is preliminary data.</text>
</comment>
<name>A0AAD6BVV6_9EURO</name>
<evidence type="ECO:0000313" key="2">
    <source>
        <dbReference type="EMBL" id="KAJ5433248.1"/>
    </source>
</evidence>
<reference evidence="2" key="2">
    <citation type="journal article" date="2023" name="IMA Fungus">
        <title>Comparative genomic study of the Penicillium genus elucidates a diverse pangenome and 15 lateral gene transfer events.</title>
        <authorList>
            <person name="Petersen C."/>
            <person name="Sorensen T."/>
            <person name="Nielsen M.R."/>
            <person name="Sondergaard T.E."/>
            <person name="Sorensen J.L."/>
            <person name="Fitzpatrick D.A."/>
            <person name="Frisvad J.C."/>
            <person name="Nielsen K.L."/>
        </authorList>
    </citation>
    <scope>NUCLEOTIDE SEQUENCE</scope>
    <source>
        <strain evidence="2">IBT 16125</strain>
    </source>
</reference>
<feature type="region of interest" description="Disordered" evidence="1">
    <location>
        <begin position="83"/>
        <end position="142"/>
    </location>
</feature>
<protein>
    <submittedName>
        <fullName evidence="2">Uncharacterized protein</fullName>
    </submittedName>
</protein>
<dbReference type="GeneID" id="81606029"/>
<dbReference type="Proteomes" id="UP001213681">
    <property type="component" value="Unassembled WGS sequence"/>
</dbReference>
<evidence type="ECO:0000256" key="1">
    <source>
        <dbReference type="SAM" id="MobiDB-lite"/>
    </source>
</evidence>
<dbReference type="AlphaFoldDB" id="A0AAD6BVV6"/>
<reference evidence="2" key="1">
    <citation type="submission" date="2022-12" db="EMBL/GenBank/DDBJ databases">
        <authorList>
            <person name="Petersen C."/>
        </authorList>
    </citation>
    <scope>NUCLEOTIDE SEQUENCE</scope>
    <source>
        <strain evidence="2">IBT 16125</strain>
    </source>
</reference>
<proteinExistence type="predicted"/>
<keyword evidence="3" id="KW-1185">Reference proteome</keyword>
<evidence type="ECO:0000313" key="3">
    <source>
        <dbReference type="Proteomes" id="UP001213681"/>
    </source>
</evidence>
<accession>A0AAD6BVV6</accession>
<gene>
    <name evidence="2" type="ORF">N7458_012404</name>
</gene>
<feature type="compositionally biased region" description="Polar residues" evidence="1">
    <location>
        <begin position="92"/>
        <end position="101"/>
    </location>
</feature>
<dbReference type="EMBL" id="JAPVEA010000009">
    <property type="protein sequence ID" value="KAJ5433248.1"/>
    <property type="molecule type" value="Genomic_DNA"/>
</dbReference>
<organism evidence="2 3">
    <name type="scientific">Penicillium daleae</name>
    <dbReference type="NCBI Taxonomy" id="63821"/>
    <lineage>
        <taxon>Eukaryota</taxon>
        <taxon>Fungi</taxon>
        <taxon>Dikarya</taxon>
        <taxon>Ascomycota</taxon>
        <taxon>Pezizomycotina</taxon>
        <taxon>Eurotiomycetes</taxon>
        <taxon>Eurotiomycetidae</taxon>
        <taxon>Eurotiales</taxon>
        <taxon>Aspergillaceae</taxon>
        <taxon>Penicillium</taxon>
    </lineage>
</organism>
<feature type="compositionally biased region" description="Basic and acidic residues" evidence="1">
    <location>
        <begin position="109"/>
        <end position="119"/>
    </location>
</feature>